<reference evidence="1 2" key="1">
    <citation type="journal article" date="2018" name="Sci. Rep.">
        <title>Genomic signatures of local adaptation to the degree of environmental predictability in rotifers.</title>
        <authorList>
            <person name="Franch-Gras L."/>
            <person name="Hahn C."/>
            <person name="Garcia-Roger E.M."/>
            <person name="Carmona M.J."/>
            <person name="Serra M."/>
            <person name="Gomez A."/>
        </authorList>
    </citation>
    <scope>NUCLEOTIDE SEQUENCE [LARGE SCALE GENOMIC DNA]</scope>
    <source>
        <strain evidence="1">HYR1</strain>
    </source>
</reference>
<gene>
    <name evidence="1" type="ORF">BpHYR1_036862</name>
</gene>
<dbReference type="OrthoDB" id="4843387at2759"/>
<evidence type="ECO:0000313" key="1">
    <source>
        <dbReference type="EMBL" id="RNA00044.1"/>
    </source>
</evidence>
<proteinExistence type="predicted"/>
<feature type="non-terminal residue" evidence="1">
    <location>
        <position position="75"/>
    </location>
</feature>
<comment type="caution">
    <text evidence="1">The sequence shown here is derived from an EMBL/GenBank/DDBJ whole genome shotgun (WGS) entry which is preliminary data.</text>
</comment>
<accession>A0A3M7PM45</accession>
<dbReference type="EMBL" id="REGN01009947">
    <property type="protein sequence ID" value="RNA00044.1"/>
    <property type="molecule type" value="Genomic_DNA"/>
</dbReference>
<keyword evidence="2" id="KW-1185">Reference proteome</keyword>
<organism evidence="1 2">
    <name type="scientific">Brachionus plicatilis</name>
    <name type="common">Marine rotifer</name>
    <name type="synonym">Brachionus muelleri</name>
    <dbReference type="NCBI Taxonomy" id="10195"/>
    <lineage>
        <taxon>Eukaryota</taxon>
        <taxon>Metazoa</taxon>
        <taxon>Spiralia</taxon>
        <taxon>Gnathifera</taxon>
        <taxon>Rotifera</taxon>
        <taxon>Eurotatoria</taxon>
        <taxon>Monogononta</taxon>
        <taxon>Pseudotrocha</taxon>
        <taxon>Ploima</taxon>
        <taxon>Brachionidae</taxon>
        <taxon>Brachionus</taxon>
    </lineage>
</organism>
<dbReference type="AlphaFoldDB" id="A0A3M7PM45"/>
<evidence type="ECO:0000313" key="2">
    <source>
        <dbReference type="Proteomes" id="UP000276133"/>
    </source>
</evidence>
<dbReference type="Proteomes" id="UP000276133">
    <property type="component" value="Unassembled WGS sequence"/>
</dbReference>
<protein>
    <submittedName>
        <fullName evidence="1">Uncharacterized protein</fullName>
    </submittedName>
</protein>
<name>A0A3M7PM45_BRAPC</name>
<sequence length="75" mass="8668">MELTKVSFSFISHFATKLNSQTTSRVYKFGNCERRPKLSNRDVSLVQKNPTTSYRQIAADFNSKFKEHKVLSLIP</sequence>